<name>A0A4R8X0B3_9MICO</name>
<reference evidence="1 2" key="1">
    <citation type="submission" date="2019-03" db="EMBL/GenBank/DDBJ databases">
        <title>Genomics of glacier-inhabiting Cryobacterium strains.</title>
        <authorList>
            <person name="Liu Q."/>
            <person name="Xin Y.-H."/>
        </authorList>
    </citation>
    <scope>NUCLEOTIDE SEQUENCE [LARGE SCALE GENOMIC DNA]</scope>
    <source>
        <strain evidence="1 2">MDT1-3</strain>
    </source>
</reference>
<evidence type="ECO:0000313" key="1">
    <source>
        <dbReference type="EMBL" id="TFC20060.1"/>
    </source>
</evidence>
<sequence length="79" mass="9390">MQLETLGADRAENDAWLTTIHALVAEHLDYVTFTERRMAALKARIRGRKLAQTNLRYKYGIKERSIRLVRRDTMRFLLR</sequence>
<comment type="caution">
    <text evidence="1">The sequence shown here is derived from an EMBL/GenBank/DDBJ whole genome shotgun (WGS) entry which is preliminary data.</text>
</comment>
<organism evidence="1 2">
    <name type="scientific">Cryobacterium algoritolerans</name>
    <dbReference type="NCBI Taxonomy" id="1259184"/>
    <lineage>
        <taxon>Bacteria</taxon>
        <taxon>Bacillati</taxon>
        <taxon>Actinomycetota</taxon>
        <taxon>Actinomycetes</taxon>
        <taxon>Micrococcales</taxon>
        <taxon>Microbacteriaceae</taxon>
        <taxon>Cryobacterium</taxon>
    </lineage>
</organism>
<dbReference type="EMBL" id="SOFP01000009">
    <property type="protein sequence ID" value="TFC20060.1"/>
    <property type="molecule type" value="Genomic_DNA"/>
</dbReference>
<keyword evidence="2" id="KW-1185">Reference proteome</keyword>
<proteinExistence type="predicted"/>
<accession>A0A4R8X0B3</accession>
<evidence type="ECO:0000313" key="2">
    <source>
        <dbReference type="Proteomes" id="UP000298412"/>
    </source>
</evidence>
<gene>
    <name evidence="1" type="ORF">E3O19_01430</name>
</gene>
<protein>
    <recommendedName>
        <fullName evidence="3">PH domain-containing protein</fullName>
    </recommendedName>
</protein>
<dbReference type="Proteomes" id="UP000298412">
    <property type="component" value="Unassembled WGS sequence"/>
</dbReference>
<evidence type="ECO:0008006" key="3">
    <source>
        <dbReference type="Google" id="ProtNLM"/>
    </source>
</evidence>
<dbReference type="AlphaFoldDB" id="A0A4R8X0B3"/>